<evidence type="ECO:0000256" key="1">
    <source>
        <dbReference type="SAM" id="MobiDB-lite"/>
    </source>
</evidence>
<protein>
    <submittedName>
        <fullName evidence="2">Uncharacterized protein</fullName>
    </submittedName>
</protein>
<accession>A0A7S4FVE1</accession>
<name>A0A7S4FVE1_9EUGL</name>
<feature type="region of interest" description="Disordered" evidence="1">
    <location>
        <begin position="1"/>
        <end position="114"/>
    </location>
</feature>
<evidence type="ECO:0000313" key="2">
    <source>
        <dbReference type="EMBL" id="CAE0816388.1"/>
    </source>
</evidence>
<reference evidence="2" key="1">
    <citation type="submission" date="2021-01" db="EMBL/GenBank/DDBJ databases">
        <authorList>
            <person name="Corre E."/>
            <person name="Pelletier E."/>
            <person name="Niang G."/>
            <person name="Scheremetjew M."/>
            <person name="Finn R."/>
            <person name="Kale V."/>
            <person name="Holt S."/>
            <person name="Cochrane G."/>
            <person name="Meng A."/>
            <person name="Brown T."/>
            <person name="Cohen L."/>
        </authorList>
    </citation>
    <scope>NUCLEOTIDE SEQUENCE</scope>
    <source>
        <strain evidence="2">CCMP1594</strain>
    </source>
</reference>
<sequence>MCRSGAAMGRAPSPTRSTQQPLLPTPPPQHPSMKESPLSASGVDCRGQGAPSNGRPPGGTGGGSFVRSSPVTEHEGGPSGPRWQGRRGAEGSALAPELTETWRRHCDRGTKGST</sequence>
<organism evidence="2">
    <name type="scientific">Eutreptiella gymnastica</name>
    <dbReference type="NCBI Taxonomy" id="73025"/>
    <lineage>
        <taxon>Eukaryota</taxon>
        <taxon>Discoba</taxon>
        <taxon>Euglenozoa</taxon>
        <taxon>Euglenida</taxon>
        <taxon>Spirocuta</taxon>
        <taxon>Euglenophyceae</taxon>
        <taxon>Eutreptiales</taxon>
        <taxon>Eutreptiaceae</taxon>
        <taxon>Eutreptiella</taxon>
    </lineage>
</organism>
<proteinExistence type="predicted"/>
<gene>
    <name evidence="2" type="ORF">EGYM00163_LOCUS27549</name>
</gene>
<feature type="compositionally biased region" description="Basic and acidic residues" evidence="1">
    <location>
        <begin position="100"/>
        <end position="114"/>
    </location>
</feature>
<dbReference type="EMBL" id="HBJA01078668">
    <property type="protein sequence ID" value="CAE0816388.1"/>
    <property type="molecule type" value="Transcribed_RNA"/>
</dbReference>
<dbReference type="AlphaFoldDB" id="A0A7S4FVE1"/>